<name>A0A9N8ZR21_FUNMO</name>
<evidence type="ECO:0000313" key="3">
    <source>
        <dbReference type="Proteomes" id="UP000789375"/>
    </source>
</evidence>
<reference evidence="2" key="1">
    <citation type="submission" date="2021-06" db="EMBL/GenBank/DDBJ databases">
        <authorList>
            <person name="Kallberg Y."/>
            <person name="Tangrot J."/>
            <person name="Rosling A."/>
        </authorList>
    </citation>
    <scope>NUCLEOTIDE SEQUENCE</scope>
    <source>
        <strain evidence="2">87-6 pot B 2015</strain>
    </source>
</reference>
<organism evidence="2 3">
    <name type="scientific">Funneliformis mosseae</name>
    <name type="common">Endomycorrhizal fungus</name>
    <name type="synonym">Glomus mosseae</name>
    <dbReference type="NCBI Taxonomy" id="27381"/>
    <lineage>
        <taxon>Eukaryota</taxon>
        <taxon>Fungi</taxon>
        <taxon>Fungi incertae sedis</taxon>
        <taxon>Mucoromycota</taxon>
        <taxon>Glomeromycotina</taxon>
        <taxon>Glomeromycetes</taxon>
        <taxon>Glomerales</taxon>
        <taxon>Glomeraceae</taxon>
        <taxon>Funneliformis</taxon>
    </lineage>
</organism>
<evidence type="ECO:0000313" key="2">
    <source>
        <dbReference type="EMBL" id="CAG8504234.1"/>
    </source>
</evidence>
<accession>A0A9N8ZR21</accession>
<feature type="compositionally biased region" description="Basic and acidic residues" evidence="1">
    <location>
        <begin position="86"/>
        <end position="101"/>
    </location>
</feature>
<feature type="compositionally biased region" description="Basic and acidic residues" evidence="1">
    <location>
        <begin position="124"/>
        <end position="148"/>
    </location>
</feature>
<comment type="caution">
    <text evidence="2">The sequence shown here is derived from an EMBL/GenBank/DDBJ whole genome shotgun (WGS) entry which is preliminary data.</text>
</comment>
<dbReference type="Proteomes" id="UP000789375">
    <property type="component" value="Unassembled WGS sequence"/>
</dbReference>
<evidence type="ECO:0000256" key="1">
    <source>
        <dbReference type="SAM" id="MobiDB-lite"/>
    </source>
</evidence>
<gene>
    <name evidence="2" type="ORF">FMOSSE_LOCUS4200</name>
</gene>
<proteinExistence type="predicted"/>
<feature type="compositionally biased region" description="Low complexity" evidence="1">
    <location>
        <begin position="272"/>
        <end position="282"/>
    </location>
</feature>
<protein>
    <submittedName>
        <fullName evidence="2">12446_t:CDS:1</fullName>
    </submittedName>
</protein>
<dbReference type="AlphaFoldDB" id="A0A9N8ZR21"/>
<keyword evidence="3" id="KW-1185">Reference proteome</keyword>
<sequence length="403" mass="45725">MAAIYYCKICEKLIVDEDELPTVGTYCSKKCEKIFEKFGLDKGIKEYERREKVRKDRLSVHVDDDEVEVPSSNKRDETEDEPSSQDDLKKKRSGKNDRKSLIDALPYEDSVEYLRKQVNSDGNTPRERSRSRIEEPSDKKERSNERSRRSNNPSTIDTTHTPIYTPTITPTPTIIATPTITPTPTATTTTTPITQNHLSTSTTTPLPVENQSQTVPTYPDVKPNKHENYMFEDNIYDEPPPSYESICSPQAANVDEKPLTFESSDEKKTSTTERTATNNTMNTDKRSTIIPPKLPPKVPISNAPPLMNTQPHIQPPNQFFPHNNQQRPFYPTINQQNVFNHYGRSSSSPQYQLPLNVNNFGASHSHPSTSSTPADRFLNEQANLPSTVYPPPFYTIKKFGNNT</sequence>
<feature type="region of interest" description="Disordered" evidence="1">
    <location>
        <begin position="53"/>
        <end position="224"/>
    </location>
</feature>
<feature type="compositionally biased region" description="Basic and acidic residues" evidence="1">
    <location>
        <begin position="260"/>
        <end position="271"/>
    </location>
</feature>
<dbReference type="EMBL" id="CAJVPP010000689">
    <property type="protein sequence ID" value="CAG8504234.1"/>
    <property type="molecule type" value="Genomic_DNA"/>
</dbReference>
<feature type="region of interest" description="Disordered" evidence="1">
    <location>
        <begin position="260"/>
        <end position="295"/>
    </location>
</feature>
<feature type="compositionally biased region" description="Polar residues" evidence="1">
    <location>
        <begin position="195"/>
        <end position="216"/>
    </location>
</feature>
<feature type="compositionally biased region" description="Low complexity" evidence="1">
    <location>
        <begin position="150"/>
        <end position="194"/>
    </location>
</feature>
<feature type="compositionally biased region" description="Basic and acidic residues" evidence="1">
    <location>
        <begin position="53"/>
        <end position="62"/>
    </location>
</feature>